<dbReference type="CDD" id="cd05471">
    <property type="entry name" value="pepsin_like"/>
    <property type="match status" value="1"/>
</dbReference>
<dbReference type="InterPro" id="IPR033121">
    <property type="entry name" value="PEPTIDASE_A1"/>
</dbReference>
<dbReference type="PROSITE" id="PS51767">
    <property type="entry name" value="PEPTIDASE_A1"/>
    <property type="match status" value="1"/>
</dbReference>
<dbReference type="GO" id="GO:0004190">
    <property type="term" value="F:aspartic-type endopeptidase activity"/>
    <property type="evidence" value="ECO:0007669"/>
    <property type="project" value="InterPro"/>
</dbReference>
<evidence type="ECO:0000256" key="1">
    <source>
        <dbReference type="ARBA" id="ARBA00007447"/>
    </source>
</evidence>
<evidence type="ECO:0000313" key="4">
    <source>
        <dbReference type="EMBL" id="KAF4653209.1"/>
    </source>
</evidence>
<dbReference type="PANTHER" id="PTHR47966:SF74">
    <property type="entry name" value="AGR407CP"/>
    <property type="match status" value="1"/>
</dbReference>
<dbReference type="SUPFAM" id="SSF50630">
    <property type="entry name" value="Acid proteases"/>
    <property type="match status" value="1"/>
</dbReference>
<dbReference type="Pfam" id="PF00026">
    <property type="entry name" value="Asp"/>
    <property type="match status" value="1"/>
</dbReference>
<feature type="compositionally biased region" description="Low complexity" evidence="2">
    <location>
        <begin position="33"/>
        <end position="56"/>
    </location>
</feature>
<evidence type="ECO:0000313" key="5">
    <source>
        <dbReference type="Proteomes" id="UP000572268"/>
    </source>
</evidence>
<evidence type="ECO:0000259" key="3">
    <source>
        <dbReference type="PROSITE" id="PS51767"/>
    </source>
</evidence>
<feature type="region of interest" description="Disordered" evidence="2">
    <location>
        <begin position="17"/>
        <end position="225"/>
    </location>
</feature>
<comment type="similarity">
    <text evidence="1">Belongs to the peptidase A1 family.</text>
</comment>
<organism evidence="4 5">
    <name type="scientific">Perkinsus olseni</name>
    <name type="common">Perkinsus atlanticus</name>
    <dbReference type="NCBI Taxonomy" id="32597"/>
    <lineage>
        <taxon>Eukaryota</taxon>
        <taxon>Sar</taxon>
        <taxon>Alveolata</taxon>
        <taxon>Perkinsozoa</taxon>
        <taxon>Perkinsea</taxon>
        <taxon>Perkinsida</taxon>
        <taxon>Perkinsidae</taxon>
        <taxon>Perkinsus</taxon>
    </lineage>
</organism>
<accession>A0A7J6L2Y3</accession>
<feature type="domain" description="Peptidase A1" evidence="3">
    <location>
        <begin position="515"/>
        <end position="846"/>
    </location>
</feature>
<proteinExistence type="inferred from homology"/>
<dbReference type="Gene3D" id="2.40.70.10">
    <property type="entry name" value="Acid Proteases"/>
    <property type="match status" value="1"/>
</dbReference>
<dbReference type="InterPro" id="IPR001461">
    <property type="entry name" value="Aspartic_peptidase_A1"/>
</dbReference>
<dbReference type="GO" id="GO:0006508">
    <property type="term" value="P:proteolysis"/>
    <property type="evidence" value="ECO:0007669"/>
    <property type="project" value="InterPro"/>
</dbReference>
<name>A0A7J6L2Y3_PEROL</name>
<comment type="caution">
    <text evidence="4">The sequence shown here is derived from an EMBL/GenBank/DDBJ whole genome shotgun (WGS) entry which is preliminary data.</text>
</comment>
<sequence length="859" mass="92844">MSFRTFVPSEEYLLSLQTGLSRPEDDGLKAPPSSRLDSTQSTSSTSQAVSSWSNASVFRSSTSRDRLETLPELSPVYDRRQSVVSGRVGRRLGEMSSVYGKEERADRVYSSGREGRVEGGNRRQKRSEIIRLLKEVDADQKPVVGRGSLQGKEGRGSLQGKQGGGSLQGKEGRGFSLLRDASEGGHRRKPVSDAAAGRGGIRRLDESLEAHAGPTRSYSSFDGPLAASPAGASKILSAALKRSLTTALEEAEVSAVTASNAAVKVEGPQNSSAPSATMAVSGSDEEVVLVGLREAVVATSPSGPSGSEGGASPQGSAALPDSSDGAEDPGRLGAFVDAITGTLPPSSRVSSAPKEEAESRPLARRRSLLEDPTLGRMISNAVTVAKGTAAWPPSRGLRRSSSGGLRSAARAEARRAKWREQAEEGLWSMYQEEVLKQRHGALRKSRSLASRSINRSGSSILSDGGRPSTGGMARPRRASVLGLVMTLLARASLGALAISSLVQCSVKIPIQRAENLIANYLRADGYPQFPIVDTGTPHTVFVWKEWYEREYSPKKCVDLLTKCYHSFPGEVYRTDRNRTFSFVTEGKMKVFDHRGTIGIGDDEFDMTFGLICDKDRHGPDDEPHSLLGLAMREPNDRTLTLLDHLYDTPGLLKSPTFSLYLERLPRDGKGLVGELVFGGPDSTKYSDPLNFVPIANTGKWDVNLNYVDIGGHRLATFGERAFVDTGTNYLHVPSGYWKTLHSLVSNVSAVHLHEIAKLDIFTVPCNKRSMLPDIVFGIRGLQQTVRLSIPQEGYVAVDPHSGKCYLQLTRSVKSYWILPDFALVGNYLHFAPQGLQGYDGPVIGVAELKRFPGFNARGL</sequence>
<gene>
    <name evidence="4" type="ORF">FOL46_009312</name>
</gene>
<feature type="compositionally biased region" description="Low complexity" evidence="2">
    <location>
        <begin position="300"/>
        <end position="318"/>
    </location>
</feature>
<evidence type="ECO:0000256" key="2">
    <source>
        <dbReference type="SAM" id="MobiDB-lite"/>
    </source>
</evidence>
<dbReference type="InterPro" id="IPR021109">
    <property type="entry name" value="Peptidase_aspartic_dom_sf"/>
</dbReference>
<protein>
    <recommendedName>
        <fullName evidence="3">Peptidase A1 domain-containing protein</fullName>
    </recommendedName>
</protein>
<reference evidence="4 5" key="1">
    <citation type="submission" date="2020-04" db="EMBL/GenBank/DDBJ databases">
        <title>Perkinsus olseni comparative genomics.</title>
        <authorList>
            <person name="Bogema D.R."/>
        </authorList>
    </citation>
    <scope>NUCLEOTIDE SEQUENCE [LARGE SCALE GENOMIC DNA]</scope>
    <source>
        <strain evidence="4">ATCC PRA-31</strain>
    </source>
</reference>
<feature type="compositionally biased region" description="Basic and acidic residues" evidence="2">
    <location>
        <begin position="100"/>
        <end position="140"/>
    </location>
</feature>
<dbReference type="AlphaFoldDB" id="A0A7J6L2Y3"/>
<dbReference type="Proteomes" id="UP000572268">
    <property type="component" value="Unassembled WGS sequence"/>
</dbReference>
<dbReference type="PANTHER" id="PTHR47966">
    <property type="entry name" value="BETA-SITE APP-CLEAVING ENZYME, ISOFORM A-RELATED"/>
    <property type="match status" value="1"/>
</dbReference>
<feature type="region of interest" description="Disordered" evidence="2">
    <location>
        <begin position="298"/>
        <end position="371"/>
    </location>
</feature>
<dbReference type="EMBL" id="JABANN010000832">
    <property type="protein sequence ID" value="KAF4653209.1"/>
    <property type="molecule type" value="Genomic_DNA"/>
</dbReference>
<dbReference type="InterPro" id="IPR034164">
    <property type="entry name" value="Pepsin-like_dom"/>
</dbReference>
<feature type="region of interest" description="Disordered" evidence="2">
    <location>
        <begin position="389"/>
        <end position="408"/>
    </location>
</feature>
<feature type="compositionally biased region" description="Low complexity" evidence="2">
    <location>
        <begin position="399"/>
        <end position="408"/>
    </location>
</feature>